<proteinExistence type="predicted"/>
<dbReference type="PROSITE" id="PS51071">
    <property type="entry name" value="HTH_RPIR"/>
    <property type="match status" value="1"/>
</dbReference>
<evidence type="ECO:0000313" key="2">
    <source>
        <dbReference type="EMBL" id="RCK31253.1"/>
    </source>
</evidence>
<organism evidence="2 3">
    <name type="scientific">Thalassospira profundimaris</name>
    <dbReference type="NCBI Taxonomy" id="502049"/>
    <lineage>
        <taxon>Bacteria</taxon>
        <taxon>Pseudomonadati</taxon>
        <taxon>Pseudomonadota</taxon>
        <taxon>Alphaproteobacteria</taxon>
        <taxon>Rhodospirillales</taxon>
        <taxon>Thalassospiraceae</taxon>
        <taxon>Thalassospira</taxon>
    </lineage>
</organism>
<dbReference type="Pfam" id="PF01418">
    <property type="entry name" value="HTH_6"/>
    <property type="match status" value="1"/>
</dbReference>
<evidence type="ECO:0000313" key="3">
    <source>
        <dbReference type="Proteomes" id="UP000253226"/>
    </source>
</evidence>
<sequence length="292" mass="32178">MAKSVRDRLADAMQTGSKAEKAIAAFIDGALADIPFETAASLASKVGVSEATIGRFCRAIGYQHFRDLKDHLKADIGSHPWLISDRLGEFHAATGDDDSALARGLELEMAGLVTIYEQARTENWKRVAKRLASTTRVFVAGFQTERGIGQYFANQLQYLRKGVQLVDLAAGNFAEILAGDEECCLVMFEARRYSRQAKVLAEDARAANIPVTLMTDIYCDWGSEASDEMFTIPTQVNQFWDSTALLANLGNLMINSVFMELGPEVEERLNRTAELFGRFTGHVGNPISRIAK</sequence>
<dbReference type="Pfam" id="PF01380">
    <property type="entry name" value="SIS"/>
    <property type="match status" value="1"/>
</dbReference>
<dbReference type="GO" id="GO:1901135">
    <property type="term" value="P:carbohydrate derivative metabolic process"/>
    <property type="evidence" value="ECO:0007669"/>
    <property type="project" value="InterPro"/>
</dbReference>
<dbReference type="GO" id="GO:0003700">
    <property type="term" value="F:DNA-binding transcription factor activity"/>
    <property type="evidence" value="ECO:0007669"/>
    <property type="project" value="InterPro"/>
</dbReference>
<dbReference type="InterPro" id="IPR036388">
    <property type="entry name" value="WH-like_DNA-bd_sf"/>
</dbReference>
<feature type="domain" description="HTH rpiR-type" evidence="1">
    <location>
        <begin position="3"/>
        <end position="79"/>
    </location>
</feature>
<dbReference type="InterPro" id="IPR000281">
    <property type="entry name" value="HTH_RpiR"/>
</dbReference>
<dbReference type="InterPro" id="IPR001347">
    <property type="entry name" value="SIS_dom"/>
</dbReference>
<dbReference type="SUPFAM" id="SSF53697">
    <property type="entry name" value="SIS domain"/>
    <property type="match status" value="1"/>
</dbReference>
<dbReference type="AlphaFoldDB" id="A0A367VZ10"/>
<dbReference type="PANTHER" id="PTHR30514">
    <property type="entry name" value="GLUCOKINASE"/>
    <property type="match status" value="1"/>
</dbReference>
<reference evidence="2 3" key="1">
    <citation type="submission" date="2014-07" db="EMBL/GenBank/DDBJ databases">
        <title>Draft genome sequence of Thalassospira profundimaris 35.</title>
        <authorList>
            <person name="Lai Q."/>
            <person name="Shao Z."/>
        </authorList>
    </citation>
    <scope>NUCLEOTIDE SEQUENCE [LARGE SCALE GENOMIC DNA]</scope>
    <source>
        <strain evidence="2 3">35</strain>
    </source>
</reference>
<name>A0A367VZ10_9PROT</name>
<protein>
    <submittedName>
        <fullName evidence="2">RpiR family transcriptional regulator</fullName>
    </submittedName>
</protein>
<dbReference type="Gene3D" id="1.10.10.10">
    <property type="entry name" value="Winged helix-like DNA-binding domain superfamily/Winged helix DNA-binding domain"/>
    <property type="match status" value="1"/>
</dbReference>
<dbReference type="PANTHER" id="PTHR30514:SF18">
    <property type="entry name" value="RPIR-FAMILY TRANSCRIPTIONAL REGULATOR"/>
    <property type="match status" value="1"/>
</dbReference>
<accession>A0A367VZ10</accession>
<evidence type="ECO:0000259" key="1">
    <source>
        <dbReference type="PROSITE" id="PS51071"/>
    </source>
</evidence>
<dbReference type="EMBL" id="JPWF01000022">
    <property type="protein sequence ID" value="RCK31253.1"/>
    <property type="molecule type" value="Genomic_DNA"/>
</dbReference>
<dbReference type="Proteomes" id="UP000253226">
    <property type="component" value="Unassembled WGS sequence"/>
</dbReference>
<dbReference type="GO" id="GO:0097367">
    <property type="term" value="F:carbohydrate derivative binding"/>
    <property type="evidence" value="ECO:0007669"/>
    <property type="project" value="InterPro"/>
</dbReference>
<dbReference type="InterPro" id="IPR009057">
    <property type="entry name" value="Homeodomain-like_sf"/>
</dbReference>
<dbReference type="RefSeq" id="WP_114104298.1">
    <property type="nucleotide sequence ID" value="NZ_JPWF01000022.1"/>
</dbReference>
<dbReference type="InterPro" id="IPR047640">
    <property type="entry name" value="RpiR-like"/>
</dbReference>
<dbReference type="Gene3D" id="3.40.50.10490">
    <property type="entry name" value="Glucose-6-phosphate isomerase like protein, domain 1"/>
    <property type="match status" value="1"/>
</dbReference>
<dbReference type="GO" id="GO:0003677">
    <property type="term" value="F:DNA binding"/>
    <property type="evidence" value="ECO:0007669"/>
    <property type="project" value="InterPro"/>
</dbReference>
<gene>
    <name evidence="2" type="ORF">TH19_21580</name>
</gene>
<dbReference type="OrthoDB" id="8582409at2"/>
<dbReference type="SUPFAM" id="SSF46689">
    <property type="entry name" value="Homeodomain-like"/>
    <property type="match status" value="1"/>
</dbReference>
<dbReference type="InterPro" id="IPR046348">
    <property type="entry name" value="SIS_dom_sf"/>
</dbReference>
<comment type="caution">
    <text evidence="2">The sequence shown here is derived from an EMBL/GenBank/DDBJ whole genome shotgun (WGS) entry which is preliminary data.</text>
</comment>